<keyword evidence="3" id="KW-1185">Reference proteome</keyword>
<sequence>MAEAIGHRSHSCLIRRCADRQSTCLICSPPVPDYTARQIFDRNGVTRGYAQLRLKMGKSRLEFYDTLTILRSERQKKTKGGTVALGKQTERII</sequence>
<comment type="caution">
    <text evidence="2">The sequence shown here is derived from an EMBL/GenBank/DDBJ whole genome shotgun (WGS) entry which is preliminary data.</text>
</comment>
<name>A0A6N3T479_9PROT</name>
<protein>
    <submittedName>
        <fullName evidence="2">Uncharacterized protein</fullName>
    </submittedName>
</protein>
<evidence type="ECO:0000313" key="2">
    <source>
        <dbReference type="EMBL" id="GEN02347.1"/>
    </source>
</evidence>
<proteinExistence type="predicted"/>
<evidence type="ECO:0000313" key="3">
    <source>
        <dbReference type="Proteomes" id="UP000032673"/>
    </source>
</evidence>
<gene>
    <name evidence="1" type="ORF">Abin_015_064</name>
    <name evidence="2" type="ORF">AIN02nite_03720</name>
</gene>
<dbReference type="Proteomes" id="UP000032673">
    <property type="component" value="Unassembled WGS sequence"/>
</dbReference>
<reference evidence="2 4" key="2">
    <citation type="submission" date="2019-07" db="EMBL/GenBank/DDBJ databases">
        <title>Whole genome shotgun sequence of Acetobacter indonesiensis NBRC 16471.</title>
        <authorList>
            <person name="Hosoyama A."/>
            <person name="Uohara A."/>
            <person name="Ohji S."/>
            <person name="Ichikawa N."/>
        </authorList>
    </citation>
    <scope>NUCLEOTIDE SEQUENCE [LARGE SCALE GENOMIC DNA]</scope>
    <source>
        <strain evidence="2 4">NBRC 16471</strain>
    </source>
</reference>
<dbReference type="Proteomes" id="UP000321104">
    <property type="component" value="Unassembled WGS sequence"/>
</dbReference>
<evidence type="ECO:0000313" key="1">
    <source>
        <dbReference type="EMBL" id="GAN62778.1"/>
    </source>
</evidence>
<dbReference type="EMBL" id="BAMW01000015">
    <property type="protein sequence ID" value="GAN62778.1"/>
    <property type="molecule type" value="Genomic_DNA"/>
</dbReference>
<dbReference type="EMBL" id="BJXQ01000002">
    <property type="protein sequence ID" value="GEN02347.1"/>
    <property type="molecule type" value="Genomic_DNA"/>
</dbReference>
<dbReference type="AlphaFoldDB" id="A0A6N3T479"/>
<accession>A0A6N3T479</accession>
<evidence type="ECO:0000313" key="4">
    <source>
        <dbReference type="Proteomes" id="UP000321104"/>
    </source>
</evidence>
<organism evidence="2 4">
    <name type="scientific">Acetobacter indonesiensis</name>
    <dbReference type="NCBI Taxonomy" id="104101"/>
    <lineage>
        <taxon>Bacteria</taxon>
        <taxon>Pseudomonadati</taxon>
        <taxon>Pseudomonadota</taxon>
        <taxon>Alphaproteobacteria</taxon>
        <taxon>Acetobacterales</taxon>
        <taxon>Acetobacteraceae</taxon>
        <taxon>Acetobacter</taxon>
    </lineage>
</organism>
<reference evidence="1 3" key="1">
    <citation type="submission" date="2012-11" db="EMBL/GenBank/DDBJ databases">
        <title>Whole genome sequence of Acetobacter indonesiensis 5H-1.</title>
        <authorList>
            <person name="Azuma Y."/>
            <person name="Higashiura N."/>
            <person name="Hirakawa H."/>
            <person name="Matsushita K."/>
        </authorList>
    </citation>
    <scope>NUCLEOTIDE SEQUENCE [LARGE SCALE GENOMIC DNA]</scope>
    <source>
        <strain evidence="1 3">5H-1</strain>
    </source>
</reference>